<accession>A0ABW5LKR5</accession>
<comment type="caution">
    <text evidence="2">The sequence shown here is derived from an EMBL/GenBank/DDBJ whole genome shotgun (WGS) entry which is preliminary data.</text>
</comment>
<dbReference type="InterPro" id="IPR018550">
    <property type="entry name" value="Lipid-A_deacylase-rel"/>
</dbReference>
<evidence type="ECO:0000256" key="1">
    <source>
        <dbReference type="SAM" id="SignalP"/>
    </source>
</evidence>
<dbReference type="GO" id="GO:0016787">
    <property type="term" value="F:hydrolase activity"/>
    <property type="evidence" value="ECO:0007669"/>
    <property type="project" value="UniProtKB-KW"/>
</dbReference>
<keyword evidence="2" id="KW-0378">Hydrolase</keyword>
<dbReference type="SUPFAM" id="SSF56925">
    <property type="entry name" value="OMPA-like"/>
    <property type="match status" value="1"/>
</dbReference>
<protein>
    <submittedName>
        <fullName evidence="2">Acyloxyacyl hydrolase</fullName>
    </submittedName>
</protein>
<sequence length="360" mass="40871">MKKILGLSILLLTYTSVWAQMNPSFYGVKSHYGFIIAHSPELKPISQTNPYGIQLEYSWLKTSDKAWKTCFCYGRSGFSFAYFNYANPDVLGSSYNLIYFVEPYFTYRGPLKFSLRGSIGATYLTEKFDEETNPENLLFSTHFSFYLALSINLNYHINDSYAINLSANYNHISNGGQKQPNKGMNFPTLSIGVDKVINNTPLKRKPKSLRSYDTSFDYYAGAFASLRSSDRDAEASNHLLIGFMGGILKPISGINGLNAGIELWYDYSDREIARQQGINDSAFSSAITAGHHFSIGSFYFLQQFGFYLTRPKNIQGNWLYQRYSFWYSIGSSKRWTIGASLIAYGKVADHMDGRLIYLIN</sequence>
<dbReference type="InterPro" id="IPR011250">
    <property type="entry name" value="OMP/PagP_B-barrel"/>
</dbReference>
<evidence type="ECO:0000313" key="3">
    <source>
        <dbReference type="Proteomes" id="UP001597319"/>
    </source>
</evidence>
<keyword evidence="3" id="KW-1185">Reference proteome</keyword>
<dbReference type="EMBL" id="JBHULE010000035">
    <property type="protein sequence ID" value="MFD2565458.1"/>
    <property type="molecule type" value="Genomic_DNA"/>
</dbReference>
<feature type="chain" id="PRO_5046952098" evidence="1">
    <location>
        <begin position="20"/>
        <end position="360"/>
    </location>
</feature>
<organism evidence="2 3">
    <name type="scientific">Aquimarina rubra</name>
    <dbReference type="NCBI Taxonomy" id="1920033"/>
    <lineage>
        <taxon>Bacteria</taxon>
        <taxon>Pseudomonadati</taxon>
        <taxon>Bacteroidota</taxon>
        <taxon>Flavobacteriia</taxon>
        <taxon>Flavobacteriales</taxon>
        <taxon>Flavobacteriaceae</taxon>
        <taxon>Aquimarina</taxon>
    </lineage>
</organism>
<keyword evidence="1" id="KW-0732">Signal</keyword>
<evidence type="ECO:0000313" key="2">
    <source>
        <dbReference type="EMBL" id="MFD2565458.1"/>
    </source>
</evidence>
<name>A0ABW5LKR5_9FLAO</name>
<gene>
    <name evidence="2" type="ORF">ACFSR1_22455</name>
</gene>
<proteinExistence type="predicted"/>
<feature type="signal peptide" evidence="1">
    <location>
        <begin position="1"/>
        <end position="19"/>
    </location>
</feature>
<dbReference type="RefSeq" id="WP_378295269.1">
    <property type="nucleotide sequence ID" value="NZ_JBHULE010000035.1"/>
</dbReference>
<reference evidence="3" key="1">
    <citation type="journal article" date="2019" name="Int. J. Syst. Evol. Microbiol.">
        <title>The Global Catalogue of Microorganisms (GCM) 10K type strain sequencing project: providing services to taxonomists for standard genome sequencing and annotation.</title>
        <authorList>
            <consortium name="The Broad Institute Genomics Platform"/>
            <consortium name="The Broad Institute Genome Sequencing Center for Infectious Disease"/>
            <person name="Wu L."/>
            <person name="Ma J."/>
        </authorList>
    </citation>
    <scope>NUCLEOTIDE SEQUENCE [LARGE SCALE GENOMIC DNA]</scope>
    <source>
        <strain evidence="3">KCTC 52274</strain>
    </source>
</reference>
<dbReference type="Pfam" id="PF09411">
    <property type="entry name" value="PagL"/>
    <property type="match status" value="1"/>
</dbReference>
<dbReference type="Gene3D" id="2.40.160.20">
    <property type="match status" value="1"/>
</dbReference>
<dbReference type="Proteomes" id="UP001597319">
    <property type="component" value="Unassembled WGS sequence"/>
</dbReference>